<evidence type="ECO:0000256" key="1">
    <source>
        <dbReference type="SAM" id="MobiDB-lite"/>
    </source>
</evidence>
<gene>
    <name evidence="2" type="ORF">BDV96DRAFT_567159</name>
</gene>
<dbReference type="PANTHER" id="PTHR35897">
    <property type="entry name" value="METHYLTRANSFERASE AUSD"/>
    <property type="match status" value="1"/>
</dbReference>
<evidence type="ECO:0000313" key="2">
    <source>
        <dbReference type="EMBL" id="KAF2120402.1"/>
    </source>
</evidence>
<dbReference type="InterPro" id="IPR051654">
    <property type="entry name" value="Meroterpenoid_MTases"/>
</dbReference>
<dbReference type="AlphaFoldDB" id="A0A6A5ZLC0"/>
<keyword evidence="3" id="KW-1185">Reference proteome</keyword>
<feature type="region of interest" description="Disordered" evidence="1">
    <location>
        <begin position="1"/>
        <end position="20"/>
    </location>
</feature>
<evidence type="ECO:0008006" key="4">
    <source>
        <dbReference type="Google" id="ProtNLM"/>
    </source>
</evidence>
<dbReference type="InterPro" id="IPR029063">
    <property type="entry name" value="SAM-dependent_MTases_sf"/>
</dbReference>
<reference evidence="2" key="1">
    <citation type="journal article" date="2020" name="Stud. Mycol.">
        <title>101 Dothideomycetes genomes: a test case for predicting lifestyles and emergence of pathogens.</title>
        <authorList>
            <person name="Haridas S."/>
            <person name="Albert R."/>
            <person name="Binder M."/>
            <person name="Bloem J."/>
            <person name="Labutti K."/>
            <person name="Salamov A."/>
            <person name="Andreopoulos B."/>
            <person name="Baker S."/>
            <person name="Barry K."/>
            <person name="Bills G."/>
            <person name="Bluhm B."/>
            <person name="Cannon C."/>
            <person name="Castanera R."/>
            <person name="Culley D."/>
            <person name="Daum C."/>
            <person name="Ezra D."/>
            <person name="Gonzalez J."/>
            <person name="Henrissat B."/>
            <person name="Kuo A."/>
            <person name="Liang C."/>
            <person name="Lipzen A."/>
            <person name="Lutzoni F."/>
            <person name="Magnuson J."/>
            <person name="Mondo S."/>
            <person name="Nolan M."/>
            <person name="Ohm R."/>
            <person name="Pangilinan J."/>
            <person name="Park H.-J."/>
            <person name="Ramirez L."/>
            <person name="Alfaro M."/>
            <person name="Sun H."/>
            <person name="Tritt A."/>
            <person name="Yoshinaga Y."/>
            <person name="Zwiers L.-H."/>
            <person name="Turgeon B."/>
            <person name="Goodwin S."/>
            <person name="Spatafora J."/>
            <person name="Crous P."/>
            <person name="Grigoriev I."/>
        </authorList>
    </citation>
    <scope>NUCLEOTIDE SEQUENCE</scope>
    <source>
        <strain evidence="2">CBS 627.86</strain>
    </source>
</reference>
<dbReference type="PANTHER" id="PTHR35897:SF2">
    <property type="entry name" value="METHYLTRANSFERASE DOMAIN-CONTAINING PROTEIN"/>
    <property type="match status" value="1"/>
</dbReference>
<dbReference type="SUPFAM" id="SSF53335">
    <property type="entry name" value="S-adenosyl-L-methionine-dependent methyltransferases"/>
    <property type="match status" value="1"/>
</dbReference>
<dbReference type="Gene3D" id="3.40.50.150">
    <property type="entry name" value="Vaccinia Virus protein VP39"/>
    <property type="match status" value="1"/>
</dbReference>
<sequence>MPTSAKPQDRDTGASDPGYAKLKSDTLPWYTEDVEGILTPKARKIFEEYSDIPPDQVIPHIQANRKKLWDTRAYPCTGLYIYLIPWVTKHSAWSTILSHLKSKSDPKVLDVGVYVAHDLRALHFSGVPQSALCGIDLLPFWETGYELYKDEGRFDAKYIIGDILDFEEESEQARAFDGKMDVVWSSAVIHQFPWAQQVLALKRLVKFAKKGSGSLVAGAMVGSPQRSGDARMGELSKGQFKGEEAFRHNVESMTRLWAEVEKEVGVELDVDVKWRTWEDYGADEKRCGFFGEEMGVLEFTVVVT</sequence>
<dbReference type="EMBL" id="ML977314">
    <property type="protein sequence ID" value="KAF2120402.1"/>
    <property type="molecule type" value="Genomic_DNA"/>
</dbReference>
<proteinExistence type="predicted"/>
<organism evidence="2 3">
    <name type="scientific">Lophiotrema nucula</name>
    <dbReference type="NCBI Taxonomy" id="690887"/>
    <lineage>
        <taxon>Eukaryota</taxon>
        <taxon>Fungi</taxon>
        <taxon>Dikarya</taxon>
        <taxon>Ascomycota</taxon>
        <taxon>Pezizomycotina</taxon>
        <taxon>Dothideomycetes</taxon>
        <taxon>Pleosporomycetidae</taxon>
        <taxon>Pleosporales</taxon>
        <taxon>Lophiotremataceae</taxon>
        <taxon>Lophiotrema</taxon>
    </lineage>
</organism>
<accession>A0A6A5ZLC0</accession>
<name>A0A6A5ZLC0_9PLEO</name>
<evidence type="ECO:0000313" key="3">
    <source>
        <dbReference type="Proteomes" id="UP000799770"/>
    </source>
</evidence>
<dbReference type="OrthoDB" id="3768980at2759"/>
<protein>
    <recommendedName>
        <fullName evidence="4">Methyltransferase domain-containing protein</fullName>
    </recommendedName>
</protein>
<dbReference type="Proteomes" id="UP000799770">
    <property type="component" value="Unassembled WGS sequence"/>
</dbReference>